<dbReference type="InterPro" id="IPR011604">
    <property type="entry name" value="PDDEXK-like_dom_sf"/>
</dbReference>
<dbReference type="HAMAP" id="MF_01485">
    <property type="entry name" value="RecB"/>
    <property type="match status" value="1"/>
</dbReference>
<dbReference type="GO" id="GO:0005524">
    <property type="term" value="F:ATP binding"/>
    <property type="evidence" value="ECO:0007669"/>
    <property type="project" value="UniProtKB-UniRule"/>
</dbReference>
<dbReference type="EMBL" id="DTMM01000098">
    <property type="protein sequence ID" value="HFT93353.1"/>
    <property type="molecule type" value="Genomic_DNA"/>
</dbReference>
<name>A0A7C3R3G4_9BACT</name>
<evidence type="ECO:0000256" key="12">
    <source>
        <dbReference type="ARBA" id="ARBA00023235"/>
    </source>
</evidence>
<dbReference type="GO" id="GO:0000725">
    <property type="term" value="P:recombinational repair"/>
    <property type="evidence" value="ECO:0007669"/>
    <property type="project" value="TreeGrafter"/>
</dbReference>
<evidence type="ECO:0000256" key="4">
    <source>
        <dbReference type="ARBA" id="ARBA00022763"/>
    </source>
</evidence>
<feature type="region of interest" description="Disordered" evidence="17">
    <location>
        <begin position="660"/>
        <end position="695"/>
    </location>
</feature>
<keyword evidence="2" id="KW-0479">Metal-binding</keyword>
<evidence type="ECO:0000256" key="7">
    <source>
        <dbReference type="ARBA" id="ARBA00022839"/>
    </source>
</evidence>
<dbReference type="Pfam" id="PF12705">
    <property type="entry name" value="PDDEXK_1"/>
    <property type="match status" value="1"/>
</dbReference>
<evidence type="ECO:0000256" key="9">
    <source>
        <dbReference type="ARBA" id="ARBA00022842"/>
    </source>
</evidence>
<evidence type="ECO:0000256" key="14">
    <source>
        <dbReference type="ARBA" id="ARBA00034808"/>
    </source>
</evidence>
<dbReference type="CDD" id="cd22352">
    <property type="entry name" value="RecB_C-like"/>
    <property type="match status" value="1"/>
</dbReference>
<dbReference type="GO" id="GO:0009338">
    <property type="term" value="C:exodeoxyribonuclease V complex"/>
    <property type="evidence" value="ECO:0007669"/>
    <property type="project" value="TreeGrafter"/>
</dbReference>
<dbReference type="EC" id="5.6.2.4" evidence="14"/>
<dbReference type="GO" id="GO:0043138">
    <property type="term" value="F:3'-5' DNA helicase activity"/>
    <property type="evidence" value="ECO:0007669"/>
    <property type="project" value="UniProtKB-EC"/>
</dbReference>
<evidence type="ECO:0000256" key="2">
    <source>
        <dbReference type="ARBA" id="ARBA00022723"/>
    </source>
</evidence>
<evidence type="ECO:0000256" key="10">
    <source>
        <dbReference type="ARBA" id="ARBA00023125"/>
    </source>
</evidence>
<evidence type="ECO:0000256" key="3">
    <source>
        <dbReference type="ARBA" id="ARBA00022741"/>
    </source>
</evidence>
<evidence type="ECO:0000256" key="5">
    <source>
        <dbReference type="ARBA" id="ARBA00022801"/>
    </source>
</evidence>
<gene>
    <name evidence="20" type="ORF">ENX03_05325</name>
</gene>
<evidence type="ECO:0000259" key="18">
    <source>
        <dbReference type="PROSITE" id="PS51198"/>
    </source>
</evidence>
<evidence type="ECO:0000313" key="20">
    <source>
        <dbReference type="EMBL" id="HFT93353.1"/>
    </source>
</evidence>
<dbReference type="GO" id="GO:0046872">
    <property type="term" value="F:metal ion binding"/>
    <property type="evidence" value="ECO:0007669"/>
    <property type="project" value="UniProtKB-KW"/>
</dbReference>
<dbReference type="InterPro" id="IPR027417">
    <property type="entry name" value="P-loop_NTPase"/>
</dbReference>
<feature type="domain" description="UvrD-like helicase ATP-binding" evidence="18">
    <location>
        <begin position="3"/>
        <end position="424"/>
    </location>
</feature>
<dbReference type="InterPro" id="IPR000212">
    <property type="entry name" value="DNA_helicase_UvrD/REP"/>
</dbReference>
<keyword evidence="6 16" id="KW-0347">Helicase</keyword>
<dbReference type="GO" id="GO:0008854">
    <property type="term" value="F:exodeoxyribonuclease V activity"/>
    <property type="evidence" value="ECO:0007669"/>
    <property type="project" value="InterPro"/>
</dbReference>
<dbReference type="InterPro" id="IPR038726">
    <property type="entry name" value="PDDEXK_AddAB-type"/>
</dbReference>
<evidence type="ECO:0000256" key="16">
    <source>
        <dbReference type="PROSITE-ProRule" id="PRU00560"/>
    </source>
</evidence>
<keyword evidence="4" id="KW-0227">DNA damage</keyword>
<dbReference type="Pfam" id="PF13361">
    <property type="entry name" value="UvrD_C"/>
    <property type="match status" value="1"/>
</dbReference>
<keyword evidence="10" id="KW-0238">DNA-binding</keyword>
<feature type="compositionally biased region" description="Basic and acidic residues" evidence="17">
    <location>
        <begin position="671"/>
        <end position="687"/>
    </location>
</feature>
<feature type="compositionally biased region" description="Acidic residues" evidence="17">
    <location>
        <begin position="736"/>
        <end position="748"/>
    </location>
</feature>
<dbReference type="SUPFAM" id="SSF52540">
    <property type="entry name" value="P-loop containing nucleoside triphosphate hydrolases"/>
    <property type="match status" value="1"/>
</dbReference>
<dbReference type="Gene3D" id="3.40.50.300">
    <property type="entry name" value="P-loop containing nucleotide triphosphate hydrolases"/>
    <property type="match status" value="2"/>
</dbReference>
<keyword evidence="7" id="KW-0269">Exonuclease</keyword>
<dbReference type="InterPro" id="IPR004586">
    <property type="entry name" value="RecB"/>
</dbReference>
<dbReference type="SUPFAM" id="SSF52980">
    <property type="entry name" value="Restriction endonuclease-like"/>
    <property type="match status" value="1"/>
</dbReference>
<dbReference type="AlphaFoldDB" id="A0A7C3R3G4"/>
<dbReference type="Gene3D" id="1.10.486.10">
    <property type="entry name" value="PCRA, domain 4"/>
    <property type="match status" value="1"/>
</dbReference>
<comment type="catalytic activity">
    <reaction evidence="13">
        <text>Couples ATP hydrolysis with the unwinding of duplex DNA by translocating in the 3'-5' direction.</text>
        <dbReference type="EC" id="5.6.2.4"/>
    </reaction>
</comment>
<comment type="catalytic activity">
    <reaction evidence="15">
        <text>ATP + H2O = ADP + phosphate + H(+)</text>
        <dbReference type="Rhea" id="RHEA:13065"/>
        <dbReference type="ChEBI" id="CHEBI:15377"/>
        <dbReference type="ChEBI" id="CHEBI:15378"/>
        <dbReference type="ChEBI" id="CHEBI:30616"/>
        <dbReference type="ChEBI" id="CHEBI:43474"/>
        <dbReference type="ChEBI" id="CHEBI:456216"/>
        <dbReference type="EC" id="5.6.2.4"/>
    </reaction>
</comment>
<evidence type="ECO:0000256" key="13">
    <source>
        <dbReference type="ARBA" id="ARBA00034617"/>
    </source>
</evidence>
<keyword evidence="1" id="KW-0540">Nuclease</keyword>
<sequence>MRPEEESVPEYLTLPLEGCHNIEASAGTGKTTALSLLYLSVILSGVPPEKILVVTFTNAAAQDVRERIRELLGDVLRALLNGTTSSLLPDARALLGKWAGDTGQAKNRVKAALDTFDLAPIQTIHSFCQSLLKLMSFLLGTPFDISLVPEDDELALESSVHLWRSLIYGKDPLLAEFAGNLWSKGPSAMQQAIRNVVARNHPPLEMEKTVLDAFRNFTGFRSKAKNALADIPFSHGPSELVERLAEMSESREIPALGLVDIDQRIPEFLVESGMSEVSLIFSQTLQSAEILSRSLRTYFNALAGFRKVQDLADRERKGMATYDDLIVRVAMALDREGVADRLRERFPVAFVDESQDTSRDQVEIFERIYRTSMPGSALFWIGDPKQSIYRFRGADLNAYLDARERFHRIPGNRRVTLSTNYRSVPGIVEAVNRLFHRHPAPFLMEGIRFDPATPVPGRISALFDPAYPAGSCFFVYSGETPDDTMEDFARTTAEEVERLLSGDVFITDGQGKRQLVPSDIAILVRINTHAERIATLLHEMGIPCSSPSPVPLFHTKEADELAILLDALLSPGRMPAVVLALATRILGWSAREITRCSGDPREVSRIQGHFLASSRLWYSHGLKAALDDLFFRFSVWPSLLSRPRVRQRIESIVARIEEAVSRHPTPPEQRSFLEMKRQAPTRKKEEETVGGNDGDGVRIMTVFKSKGLEFPVVFLPFGLPKQRNRVGTSADREAPGEDDEDTQEDSDEGEDIRLLYVALTRARERIYLFTPMNRVTQFSLHYILRTESRIAASREKRPVQKRLSSLREAFSDHLEGVEGVVILSKDTWKKGRPFRKDKPDSVYPPEGWIGSKKLDREIPAARQVTSFTSLIKRKKDSDAWNGDDPLIGDETDRDFSENLAVPDEPSGRMFGILVHRILEEVGRHIVRNIHETGTRPGRTNVDQWIRESLVGMSDTAKEEEGRAAVTLVEKALYSPLSPWIDRPLLEVFDGKTRFEQTFLLSPPARPGDGMLAGNASHLRGVIDVVLWVGSTVYLIDYKTNLLSGEGDTYGKNALAQILRDNHYDLQARIYSRALTNHLAASRAEVHFGGFLFLFLRGMDPSGSPSGKILWKPEGN</sequence>
<reference evidence="20" key="1">
    <citation type="journal article" date="2020" name="mSystems">
        <title>Genome- and Community-Level Interaction Insights into Carbon Utilization and Element Cycling Functions of Hydrothermarchaeota in Hydrothermal Sediment.</title>
        <authorList>
            <person name="Zhou Z."/>
            <person name="Liu Y."/>
            <person name="Xu W."/>
            <person name="Pan J."/>
            <person name="Luo Z.H."/>
            <person name="Li M."/>
        </authorList>
    </citation>
    <scope>NUCLEOTIDE SEQUENCE [LARGE SCALE GENOMIC DNA]</scope>
    <source>
        <strain evidence="20">SpSt-902</strain>
    </source>
</reference>
<accession>A0A7C3R3G4</accession>
<dbReference type="Gene3D" id="3.90.320.10">
    <property type="match status" value="1"/>
</dbReference>
<evidence type="ECO:0000259" key="19">
    <source>
        <dbReference type="PROSITE" id="PS51217"/>
    </source>
</evidence>
<evidence type="ECO:0000256" key="1">
    <source>
        <dbReference type="ARBA" id="ARBA00022722"/>
    </source>
</evidence>
<evidence type="ECO:0000256" key="17">
    <source>
        <dbReference type="SAM" id="MobiDB-lite"/>
    </source>
</evidence>
<evidence type="ECO:0000256" key="8">
    <source>
        <dbReference type="ARBA" id="ARBA00022840"/>
    </source>
</evidence>
<dbReference type="GO" id="GO:0005829">
    <property type="term" value="C:cytosol"/>
    <property type="evidence" value="ECO:0007669"/>
    <property type="project" value="TreeGrafter"/>
</dbReference>
<evidence type="ECO:0000256" key="15">
    <source>
        <dbReference type="ARBA" id="ARBA00048988"/>
    </source>
</evidence>
<evidence type="ECO:0000256" key="11">
    <source>
        <dbReference type="ARBA" id="ARBA00023204"/>
    </source>
</evidence>
<keyword evidence="5 16" id="KW-0378">Hydrolase</keyword>
<dbReference type="InterPro" id="IPR014017">
    <property type="entry name" value="DNA_helicase_UvrD-like_C"/>
</dbReference>
<keyword evidence="11" id="KW-0234">DNA repair</keyword>
<proteinExistence type="inferred from homology"/>
<feature type="domain" description="UvrD-like helicase C-terminal" evidence="19">
    <location>
        <begin position="425"/>
        <end position="707"/>
    </location>
</feature>
<organism evidence="20">
    <name type="scientific">Leptospirillum ferriphilum</name>
    <dbReference type="NCBI Taxonomy" id="178606"/>
    <lineage>
        <taxon>Bacteria</taxon>
        <taxon>Pseudomonadati</taxon>
        <taxon>Nitrospirota</taxon>
        <taxon>Nitrospiria</taxon>
        <taxon>Nitrospirales</taxon>
        <taxon>Nitrospiraceae</taxon>
        <taxon>Leptospirillum</taxon>
    </lineage>
</organism>
<keyword evidence="8 16" id="KW-0067">ATP-binding</keyword>
<dbReference type="GO" id="GO:0003677">
    <property type="term" value="F:DNA binding"/>
    <property type="evidence" value="ECO:0007669"/>
    <property type="project" value="UniProtKB-KW"/>
</dbReference>
<dbReference type="InterPro" id="IPR011335">
    <property type="entry name" value="Restrct_endonuc-II-like"/>
</dbReference>
<dbReference type="Gene3D" id="1.10.3170.10">
    <property type="entry name" value="Recbcd, chain B, domain 2"/>
    <property type="match status" value="1"/>
</dbReference>
<dbReference type="PROSITE" id="PS51198">
    <property type="entry name" value="UVRD_HELICASE_ATP_BIND"/>
    <property type="match status" value="1"/>
</dbReference>
<protein>
    <recommendedName>
        <fullName evidence="14">DNA 3'-5' helicase</fullName>
        <ecNumber evidence="14">5.6.2.4</ecNumber>
    </recommendedName>
</protein>
<keyword evidence="12" id="KW-0413">Isomerase</keyword>
<comment type="caution">
    <text evidence="20">The sequence shown here is derived from an EMBL/GenBank/DDBJ whole genome shotgun (WGS) entry which is preliminary data.</text>
</comment>
<evidence type="ECO:0000256" key="6">
    <source>
        <dbReference type="ARBA" id="ARBA00022806"/>
    </source>
</evidence>
<feature type="binding site" evidence="16">
    <location>
        <begin position="24"/>
        <end position="31"/>
    </location>
    <ligand>
        <name>ATP</name>
        <dbReference type="ChEBI" id="CHEBI:30616"/>
    </ligand>
</feature>
<dbReference type="PANTHER" id="PTHR11070:SF23">
    <property type="entry name" value="RECBCD ENZYME SUBUNIT RECB"/>
    <property type="match status" value="1"/>
</dbReference>
<dbReference type="InterPro" id="IPR014016">
    <property type="entry name" value="UvrD-like_ATP-bd"/>
</dbReference>
<dbReference type="PANTHER" id="PTHR11070">
    <property type="entry name" value="UVRD / RECB / PCRA DNA HELICASE FAMILY MEMBER"/>
    <property type="match status" value="1"/>
</dbReference>
<keyword evidence="9" id="KW-0460">Magnesium</keyword>
<dbReference type="Pfam" id="PF00580">
    <property type="entry name" value="UvrD-helicase"/>
    <property type="match status" value="1"/>
</dbReference>
<feature type="region of interest" description="Disordered" evidence="17">
    <location>
        <begin position="724"/>
        <end position="748"/>
    </location>
</feature>
<dbReference type="PROSITE" id="PS51217">
    <property type="entry name" value="UVRD_HELICASE_CTER"/>
    <property type="match status" value="1"/>
</dbReference>
<keyword evidence="3 16" id="KW-0547">Nucleotide-binding</keyword>